<dbReference type="Proteomes" id="UP000199371">
    <property type="component" value="Unassembled WGS sequence"/>
</dbReference>
<dbReference type="GO" id="GO:0015288">
    <property type="term" value="F:porin activity"/>
    <property type="evidence" value="ECO:0007669"/>
    <property type="project" value="InterPro"/>
</dbReference>
<dbReference type="EMBL" id="FNXF01000001">
    <property type="protein sequence ID" value="SEH59129.1"/>
    <property type="molecule type" value="Genomic_DNA"/>
</dbReference>
<evidence type="ECO:0000259" key="2">
    <source>
        <dbReference type="Pfam" id="PF13609"/>
    </source>
</evidence>
<feature type="domain" description="Porin" evidence="2">
    <location>
        <begin position="17"/>
        <end position="367"/>
    </location>
</feature>
<dbReference type="InterPro" id="IPR023614">
    <property type="entry name" value="Porin_dom_sf"/>
</dbReference>
<accession>A0A1H6JBD2</accession>
<evidence type="ECO:0000256" key="1">
    <source>
        <dbReference type="SAM" id="SignalP"/>
    </source>
</evidence>
<dbReference type="STRING" id="173990.SAMN05660691_00371"/>
<dbReference type="AlphaFoldDB" id="A0A1H6JBD2"/>
<gene>
    <name evidence="3" type="ORF">SAMN05660691_00371</name>
</gene>
<organism evidence="3 4">
    <name type="scientific">Rheinheimera pacifica</name>
    <dbReference type="NCBI Taxonomy" id="173990"/>
    <lineage>
        <taxon>Bacteria</taxon>
        <taxon>Pseudomonadati</taxon>
        <taxon>Pseudomonadota</taxon>
        <taxon>Gammaproteobacteria</taxon>
        <taxon>Chromatiales</taxon>
        <taxon>Chromatiaceae</taxon>
        <taxon>Rheinheimera</taxon>
    </lineage>
</organism>
<dbReference type="Pfam" id="PF13609">
    <property type="entry name" value="Porin_4"/>
    <property type="match status" value="1"/>
</dbReference>
<sequence>MLKKSLIAVTLSSLLIAPAYADLTINGFASIKAGITLDSDDTLYGYDDSLDFKNESLFAVQLMSDLGEKLSVTAQLMGRGAEDFDVEFEWAFISYQLTDEIRINAGRLRTPFYKYSDFRDVGYAYDWLRVPQSVYGLGFDNIEGISFYHTTQLGSFDSNLQLIAGAYDGDATVSGNNVDAEIKNVLGVAWELGRDWYSLRAAYLRGKVTIDAQSAQLQPGVTFGDFFAGLSGAGFGALVNEIDINEEDGAFFGVGFTADKDDWLLVAEYTTVKVDNSFIADQKNFYVSVGHRFDSITPYVSYEKEDNEAKTEIYAPYLATLPPQLLLPVAGIVQSQARKATTYNLGLRYDFHPSAAFKLQYSSEDNKIADLRQDVLAFGVDLVF</sequence>
<protein>
    <submittedName>
        <fullName evidence="3">Porin</fullName>
    </submittedName>
</protein>
<keyword evidence="1" id="KW-0732">Signal</keyword>
<feature type="chain" id="PRO_5011599145" evidence="1">
    <location>
        <begin position="22"/>
        <end position="384"/>
    </location>
</feature>
<reference evidence="4" key="1">
    <citation type="submission" date="2016-10" db="EMBL/GenBank/DDBJ databases">
        <authorList>
            <person name="Varghese N."/>
            <person name="Submissions S."/>
        </authorList>
    </citation>
    <scope>NUCLEOTIDE SEQUENCE [LARGE SCALE GENOMIC DNA]</scope>
    <source>
        <strain evidence="4">DSM 17616</strain>
    </source>
</reference>
<evidence type="ECO:0000313" key="4">
    <source>
        <dbReference type="Proteomes" id="UP000199371"/>
    </source>
</evidence>
<dbReference type="InterPro" id="IPR033900">
    <property type="entry name" value="Gram_neg_porin_domain"/>
</dbReference>
<dbReference type="RefSeq" id="WP_092789561.1">
    <property type="nucleotide sequence ID" value="NZ_FNXF01000001.1"/>
</dbReference>
<dbReference type="GO" id="GO:0016020">
    <property type="term" value="C:membrane"/>
    <property type="evidence" value="ECO:0007669"/>
    <property type="project" value="InterPro"/>
</dbReference>
<name>A0A1H6JBD2_9GAMM</name>
<proteinExistence type="predicted"/>
<feature type="signal peptide" evidence="1">
    <location>
        <begin position="1"/>
        <end position="21"/>
    </location>
</feature>
<evidence type="ECO:0000313" key="3">
    <source>
        <dbReference type="EMBL" id="SEH59129.1"/>
    </source>
</evidence>
<keyword evidence="4" id="KW-1185">Reference proteome</keyword>
<dbReference type="Gene3D" id="2.40.160.10">
    <property type="entry name" value="Porin"/>
    <property type="match status" value="1"/>
</dbReference>
<dbReference type="OrthoDB" id="197869at2"/>
<dbReference type="SUPFAM" id="SSF56935">
    <property type="entry name" value="Porins"/>
    <property type="match status" value="1"/>
</dbReference>